<dbReference type="AlphaFoldDB" id="A0A0H3KR49"/>
<organism evidence="2 3">
    <name type="scientific">Burkholderia multivorans (strain ATCC 17616 / 249)</name>
    <dbReference type="NCBI Taxonomy" id="395019"/>
    <lineage>
        <taxon>Bacteria</taxon>
        <taxon>Pseudomonadati</taxon>
        <taxon>Pseudomonadota</taxon>
        <taxon>Betaproteobacteria</taxon>
        <taxon>Burkholderiales</taxon>
        <taxon>Burkholderiaceae</taxon>
        <taxon>Burkholderia</taxon>
        <taxon>Burkholderia cepacia complex</taxon>
    </lineage>
</organism>
<proteinExistence type="predicted"/>
<evidence type="ECO:0000313" key="3">
    <source>
        <dbReference type="Proteomes" id="UP000008815"/>
    </source>
</evidence>
<accession>A0A0H3KR49</accession>
<dbReference type="KEGG" id="bmj:BMULJ_04201"/>
<sequence>MRLGDDFAVFEVQGPSFGKQRAQTRQPASRFGGTVGDVSRLHHEASLRW</sequence>
<reference evidence="2 3" key="1">
    <citation type="submission" date="2007-04" db="EMBL/GenBank/DDBJ databases">
        <title>Complete genome sequence of Burkholderia multivorans ATCC 17616.</title>
        <authorList>
            <person name="Ohtsubo Y."/>
            <person name="Yamashita A."/>
            <person name="Kurokawa K."/>
            <person name="Takami H."/>
            <person name="Yuhara S."/>
            <person name="Nishiyama E."/>
            <person name="Endo R."/>
            <person name="Miyazaki R."/>
            <person name="Ono A."/>
            <person name="Yano K."/>
            <person name="Ito M."/>
            <person name="Sota M."/>
            <person name="Yuji N."/>
            <person name="Hattori M."/>
            <person name="Tsuda M."/>
        </authorList>
    </citation>
    <scope>NUCLEOTIDE SEQUENCE [LARGE SCALE GENOMIC DNA]</scope>
    <source>
        <strain evidence="3">ATCC 17616 / 249</strain>
    </source>
</reference>
<dbReference type="Proteomes" id="UP000008815">
    <property type="component" value="Chromosome 2"/>
</dbReference>
<name>A0A0H3KR49_BURM1</name>
<evidence type="ECO:0000313" key="2">
    <source>
        <dbReference type="EMBL" id="BAG46058.1"/>
    </source>
</evidence>
<protein>
    <submittedName>
        <fullName evidence="2">Uncharacterized protein</fullName>
    </submittedName>
</protein>
<keyword evidence="3" id="KW-1185">Reference proteome</keyword>
<gene>
    <name evidence="2" type="ordered locus">BMULJ_04201</name>
</gene>
<dbReference type="EMBL" id="AP009386">
    <property type="protein sequence ID" value="BAG46058.1"/>
    <property type="molecule type" value="Genomic_DNA"/>
</dbReference>
<dbReference type="HOGENOM" id="CLU_3133219_0_0_4"/>
<evidence type="ECO:0000256" key="1">
    <source>
        <dbReference type="SAM" id="MobiDB-lite"/>
    </source>
</evidence>
<feature type="region of interest" description="Disordered" evidence="1">
    <location>
        <begin position="18"/>
        <end position="37"/>
    </location>
</feature>